<accession>A0A1W7D361</accession>
<dbReference type="KEGG" id="smao:CAG99_21145"/>
<protein>
    <submittedName>
        <fullName evidence="1">Prevent-host-death protein</fullName>
    </submittedName>
</protein>
<proteinExistence type="predicted"/>
<dbReference type="Gene3D" id="3.30.160.620">
    <property type="match status" value="1"/>
</dbReference>
<dbReference type="Proteomes" id="UP000194218">
    <property type="component" value="Chromosome"/>
</dbReference>
<keyword evidence="2" id="KW-1185">Reference proteome</keyword>
<organism evidence="1 2">
    <name type="scientific">Streptomyces marincola</name>
    <dbReference type="NCBI Taxonomy" id="2878388"/>
    <lineage>
        <taxon>Bacteria</taxon>
        <taxon>Bacillati</taxon>
        <taxon>Actinomycetota</taxon>
        <taxon>Actinomycetes</taxon>
        <taxon>Kitasatosporales</taxon>
        <taxon>Streptomycetaceae</taxon>
        <taxon>Streptomyces</taxon>
    </lineage>
</organism>
<reference evidence="1 2" key="1">
    <citation type="submission" date="2017-05" db="EMBL/GenBank/DDBJ databases">
        <title>Complete genome sequence of Streptomyces sp. SCSIO 03032 revealed the diverse biosynthetic pathways for its bioactive secondary metabolites.</title>
        <authorList>
            <person name="Ma L."/>
            <person name="Zhu Y."/>
            <person name="Zhang W."/>
            <person name="Zhang G."/>
            <person name="Tian X."/>
            <person name="Zhang S."/>
            <person name="Zhang C."/>
        </authorList>
    </citation>
    <scope>NUCLEOTIDE SEQUENCE [LARGE SCALE GENOMIC DNA]</scope>
    <source>
        <strain evidence="1 2">SCSIO 03032</strain>
    </source>
</reference>
<dbReference type="OrthoDB" id="3384455at2"/>
<dbReference type="AlphaFoldDB" id="A0A1W7D361"/>
<sequence>MLDAACEGRVATVRRNSGRAAVVDVERLRHYLSLACPAGVQAVAEADGWSILIRGLPVSADGATSDEAVDETVDTLCEYAEDWQDRLRVARHHRDNWGLVQLIGLSDDTQLAEWLVGTSR</sequence>
<dbReference type="EMBL" id="CP021121">
    <property type="protein sequence ID" value="ARQ71010.1"/>
    <property type="molecule type" value="Genomic_DNA"/>
</dbReference>
<evidence type="ECO:0000313" key="1">
    <source>
        <dbReference type="EMBL" id="ARQ71010.1"/>
    </source>
</evidence>
<name>A0A1W7D361_9ACTN</name>
<evidence type="ECO:0000313" key="2">
    <source>
        <dbReference type="Proteomes" id="UP000194218"/>
    </source>
</evidence>
<gene>
    <name evidence="1" type="ORF">CAG99_21145</name>
</gene>